<dbReference type="RefSeq" id="WP_147431304.1">
    <property type="nucleotide sequence ID" value="NZ_RBXP01000014.1"/>
</dbReference>
<keyword evidence="2" id="KW-1185">Reference proteome</keyword>
<evidence type="ECO:0000313" key="1">
    <source>
        <dbReference type="EMBL" id="RKT58793.1"/>
    </source>
</evidence>
<dbReference type="OrthoDB" id="9130736at2"/>
<sequence>MQSHSSADTTPASKGVVLEDFLEEKLQEALAYRSPPLGLSDIRNIDPQTFSIRASTVIHKMSSGLEDLITSDSRFLGRTVKIIRTLNGGFGFYPKFVGPKLLQRTIDTGSASGGISWLQKVLSTQVADGKFITALWNVPVGSEVQLTPDVRLIPFESLPHSRQKAAIENSQFQTGIISSPLIWEPPSSALVVPYQVAPFLRDPEESHAVDGEFSGFHESVAEITMLLTLIGPRVAIQVAHWFNFDDPDLELALLGQSRGSQIMEILPKLIGQDPPALNSQEAIEIIRRFKTLTPSAKEKIKIATDRLKRALLRHQAADRAVEVSIALEILCGDNQTSEMTHKVKVRAVRLLGGDSGVRERNRTILTKTYDVRSKLVHQGSHDTKPISVLGVSMGVDAVISEACHLCAELIKTVIRRGAFPDWLHFDINDHQSMLVDARGE</sequence>
<protein>
    <submittedName>
        <fullName evidence="1">Uncharacterized protein</fullName>
    </submittedName>
</protein>
<reference evidence="1 2" key="1">
    <citation type="submission" date="2018-10" db="EMBL/GenBank/DDBJ databases">
        <title>Genomic Encyclopedia of Type Strains, Phase IV (KMG-IV): sequencing the most valuable type-strain genomes for metagenomic binning, comparative biology and taxonomic classification.</title>
        <authorList>
            <person name="Goeker M."/>
        </authorList>
    </citation>
    <scope>NUCLEOTIDE SEQUENCE [LARGE SCALE GENOMIC DNA]</scope>
    <source>
        <strain evidence="1 2">DSM 23841</strain>
    </source>
</reference>
<comment type="caution">
    <text evidence="1">The sequence shown here is derived from an EMBL/GenBank/DDBJ whole genome shotgun (WGS) entry which is preliminary data.</text>
</comment>
<dbReference type="AlphaFoldDB" id="A0A495WDC0"/>
<name>A0A495WDC0_9RHOO</name>
<accession>A0A495WDC0</accession>
<proteinExistence type="predicted"/>
<evidence type="ECO:0000313" key="2">
    <source>
        <dbReference type="Proteomes" id="UP000270626"/>
    </source>
</evidence>
<gene>
    <name evidence="1" type="ORF">DFR40_1821</name>
</gene>
<dbReference type="Proteomes" id="UP000270626">
    <property type="component" value="Unassembled WGS sequence"/>
</dbReference>
<organism evidence="1 2">
    <name type="scientific">Azonexus fungiphilus</name>
    <dbReference type="NCBI Taxonomy" id="146940"/>
    <lineage>
        <taxon>Bacteria</taxon>
        <taxon>Pseudomonadati</taxon>
        <taxon>Pseudomonadota</taxon>
        <taxon>Betaproteobacteria</taxon>
        <taxon>Rhodocyclales</taxon>
        <taxon>Azonexaceae</taxon>
        <taxon>Azonexus</taxon>
    </lineage>
</organism>
<dbReference type="EMBL" id="RBXP01000014">
    <property type="protein sequence ID" value="RKT58793.1"/>
    <property type="molecule type" value="Genomic_DNA"/>
</dbReference>